<sequence>MIQNHYLEF</sequence>
<protein>
    <submittedName>
        <fullName evidence="1">Uncharacterized protein</fullName>
    </submittedName>
</protein>
<dbReference type="EMBL" id="GBRH01264702">
    <property type="protein sequence ID" value="JAD33193.1"/>
    <property type="molecule type" value="Transcribed_RNA"/>
</dbReference>
<evidence type="ECO:0000313" key="1">
    <source>
        <dbReference type="EMBL" id="JAD33193.1"/>
    </source>
</evidence>
<proteinExistence type="predicted"/>
<reference evidence="1" key="2">
    <citation type="journal article" date="2015" name="Data Brief">
        <title>Shoot transcriptome of the giant reed, Arundo donax.</title>
        <authorList>
            <person name="Barrero R.A."/>
            <person name="Guerrero F.D."/>
            <person name="Moolhuijzen P."/>
            <person name="Goolsby J.A."/>
            <person name="Tidwell J."/>
            <person name="Bellgard S.E."/>
            <person name="Bellgard M.I."/>
        </authorList>
    </citation>
    <scope>NUCLEOTIDE SEQUENCE</scope>
    <source>
        <tissue evidence="1">Shoot tissue taken approximately 20 cm above the soil surface</tissue>
    </source>
</reference>
<organism evidence="1">
    <name type="scientific">Arundo donax</name>
    <name type="common">Giant reed</name>
    <name type="synonym">Donax arundinaceus</name>
    <dbReference type="NCBI Taxonomy" id="35708"/>
    <lineage>
        <taxon>Eukaryota</taxon>
        <taxon>Viridiplantae</taxon>
        <taxon>Streptophyta</taxon>
        <taxon>Embryophyta</taxon>
        <taxon>Tracheophyta</taxon>
        <taxon>Spermatophyta</taxon>
        <taxon>Magnoliopsida</taxon>
        <taxon>Liliopsida</taxon>
        <taxon>Poales</taxon>
        <taxon>Poaceae</taxon>
        <taxon>PACMAD clade</taxon>
        <taxon>Arundinoideae</taxon>
        <taxon>Arundineae</taxon>
        <taxon>Arundo</taxon>
    </lineage>
</organism>
<name>A0A0A8Z6B3_ARUDO</name>
<accession>A0A0A8Z6B3</accession>
<reference evidence="1" key="1">
    <citation type="submission" date="2014-09" db="EMBL/GenBank/DDBJ databases">
        <authorList>
            <person name="Magalhaes I.L.F."/>
            <person name="Oliveira U."/>
            <person name="Santos F.R."/>
            <person name="Vidigal T.H.D.A."/>
            <person name="Brescovit A.D."/>
            <person name="Santos A.J."/>
        </authorList>
    </citation>
    <scope>NUCLEOTIDE SEQUENCE</scope>
    <source>
        <tissue evidence="1">Shoot tissue taken approximately 20 cm above the soil surface</tissue>
    </source>
</reference>